<evidence type="ECO:0000313" key="2">
    <source>
        <dbReference type="Proteomes" id="UP000228859"/>
    </source>
</evidence>
<comment type="caution">
    <text evidence="1">The sequence shown here is derived from an EMBL/GenBank/DDBJ whole genome shotgun (WGS) entry which is preliminary data.</text>
</comment>
<dbReference type="AlphaFoldDB" id="A0A2D3WH21"/>
<dbReference type="InterPro" id="IPR043776">
    <property type="entry name" value="DUF5718"/>
</dbReference>
<accession>A0A2D3WH21</accession>
<gene>
    <name evidence="1" type="ORF">CFH83_01845</name>
</gene>
<dbReference type="Proteomes" id="UP000228859">
    <property type="component" value="Unassembled WGS sequence"/>
</dbReference>
<reference evidence="1 2" key="1">
    <citation type="journal article" date="2017" name="Front. Microbiol.">
        <title>Comparative Genomic Analysis of the Class Epsilonproteobacteria and Proposed Reclassification to Epsilonbacteraeota (phyl. nov.).</title>
        <authorList>
            <person name="Waite D.W."/>
            <person name="Vanwonterghem I."/>
            <person name="Rinke C."/>
            <person name="Parks D.H."/>
            <person name="Zhang Y."/>
            <person name="Takai K."/>
            <person name="Sievert S.M."/>
            <person name="Simon J."/>
            <person name="Campbell B.J."/>
            <person name="Hanson T.E."/>
            <person name="Woyke T."/>
            <person name="Klotz M.G."/>
            <person name="Hugenholtz P."/>
        </authorList>
    </citation>
    <scope>NUCLEOTIDE SEQUENCE [LARGE SCALE GENOMIC DNA]</scope>
    <source>
        <strain evidence="1">UBA12443</strain>
    </source>
</reference>
<dbReference type="RefSeq" id="WP_294896456.1">
    <property type="nucleotide sequence ID" value="NZ_DLUI01000030.1"/>
</dbReference>
<dbReference type="EMBL" id="DLUI01000030">
    <property type="protein sequence ID" value="DAB39215.1"/>
    <property type="molecule type" value="Genomic_DNA"/>
</dbReference>
<organism evidence="1 2">
    <name type="scientific">Sulfuricurvum kujiense</name>
    <dbReference type="NCBI Taxonomy" id="148813"/>
    <lineage>
        <taxon>Bacteria</taxon>
        <taxon>Pseudomonadati</taxon>
        <taxon>Campylobacterota</taxon>
        <taxon>Epsilonproteobacteria</taxon>
        <taxon>Campylobacterales</taxon>
        <taxon>Sulfurimonadaceae</taxon>
        <taxon>Sulfuricurvum</taxon>
    </lineage>
</organism>
<evidence type="ECO:0000313" key="1">
    <source>
        <dbReference type="EMBL" id="DAB39215.1"/>
    </source>
</evidence>
<sequence length="278" mass="30824">MAHYKEYVGFGVAGNFALHLEQAGESADFKDVITEDPNGPKGMFPFYIPVREGKLGLYPISSDTILLPSEACNVQPEPEVALICNLSYDDEGNVTEITPKFFGAYNDCSLRIEGAAKISHKKNWGEASKGLSSTLIPIDTFEKGGVMDSYRIASFLRREGMLMRYGEDVELTGYSYFHTKLIDWLKNQINTQVDFGPLEPIGSYLKDAGYPTQAIISIGATRYTHFGETNFLKEGDEVIVVVYDNDKYCMNPILSLANKGELAEKEGISVLIQKVVRG</sequence>
<protein>
    <submittedName>
        <fullName evidence="1">Uncharacterized protein</fullName>
    </submittedName>
</protein>
<dbReference type="Pfam" id="PF18985">
    <property type="entry name" value="DUF5718"/>
    <property type="match status" value="1"/>
</dbReference>
<name>A0A2D3WH21_9BACT</name>
<proteinExistence type="predicted"/>